<protein>
    <submittedName>
        <fullName evidence="1">Helix-turn-helix transcriptional regulator</fullName>
    </submittedName>
</protein>
<dbReference type="Gene3D" id="1.10.10.10">
    <property type="entry name" value="Winged helix-like DNA-binding domain superfamily/Winged helix DNA-binding domain"/>
    <property type="match status" value="1"/>
</dbReference>
<comment type="caution">
    <text evidence="1">The sequence shown here is derived from an EMBL/GenBank/DDBJ whole genome shotgun (WGS) entry which is preliminary data.</text>
</comment>
<keyword evidence="2" id="KW-1185">Reference proteome</keyword>
<evidence type="ECO:0000313" key="1">
    <source>
        <dbReference type="EMBL" id="MFD2841559.1"/>
    </source>
</evidence>
<accession>A0ABW5XJF7</accession>
<dbReference type="InterPro" id="IPR036390">
    <property type="entry name" value="WH_DNA-bd_sf"/>
</dbReference>
<dbReference type="SUPFAM" id="SSF46785">
    <property type="entry name" value="Winged helix' DNA-binding domain"/>
    <property type="match status" value="1"/>
</dbReference>
<organism evidence="1 2">
    <name type="scientific">Populibacterium corticicola</name>
    <dbReference type="NCBI Taxonomy" id="1812826"/>
    <lineage>
        <taxon>Bacteria</taxon>
        <taxon>Bacillati</taxon>
        <taxon>Actinomycetota</taxon>
        <taxon>Actinomycetes</taxon>
        <taxon>Micrococcales</taxon>
        <taxon>Jonesiaceae</taxon>
        <taxon>Populibacterium</taxon>
    </lineage>
</organism>
<dbReference type="InterPro" id="IPR036388">
    <property type="entry name" value="WH-like_DNA-bd_sf"/>
</dbReference>
<dbReference type="EMBL" id="JBHUOP010000007">
    <property type="protein sequence ID" value="MFD2841559.1"/>
    <property type="molecule type" value="Genomic_DNA"/>
</dbReference>
<dbReference type="Proteomes" id="UP001597391">
    <property type="component" value="Unassembled WGS sequence"/>
</dbReference>
<reference evidence="2" key="1">
    <citation type="journal article" date="2019" name="Int. J. Syst. Evol. Microbiol.">
        <title>The Global Catalogue of Microorganisms (GCM) 10K type strain sequencing project: providing services to taxonomists for standard genome sequencing and annotation.</title>
        <authorList>
            <consortium name="The Broad Institute Genomics Platform"/>
            <consortium name="The Broad Institute Genome Sequencing Center for Infectious Disease"/>
            <person name="Wu L."/>
            <person name="Ma J."/>
        </authorList>
    </citation>
    <scope>NUCLEOTIDE SEQUENCE [LARGE SCALE GENOMIC DNA]</scope>
    <source>
        <strain evidence="2">KCTC 33576</strain>
    </source>
</reference>
<proteinExistence type="predicted"/>
<name>A0ABW5XJF7_9MICO</name>
<sequence>MTASTRRTKRGRALSPSRLLVLETLESTAEPLSLPGLVARVKLHENTVRGHLDALLTDGFVSREQAYSEGRGRPSWLWFALEPAHQPASTVEYAGLASALANTISTTATDPVSAARAAGEDWGQELVANGKIREHDPASSAAEHVAGFLEDFGFAPRVIDESTIKLHRCPLLDAATKHPDVVCNVHLGLVAGALAEGNVDATAQSLTPFTAPGVCTLRLAVGHASKTGGRS</sequence>
<gene>
    <name evidence="1" type="ORF">ACFSYH_13420</name>
</gene>
<evidence type="ECO:0000313" key="2">
    <source>
        <dbReference type="Proteomes" id="UP001597391"/>
    </source>
</evidence>